<dbReference type="AlphaFoldDB" id="A0A5B0DNA4"/>
<organism evidence="2 3">
    <name type="scientific">Aureimonas fodinaquatilis</name>
    <dbReference type="NCBI Taxonomy" id="2565783"/>
    <lineage>
        <taxon>Bacteria</taxon>
        <taxon>Pseudomonadati</taxon>
        <taxon>Pseudomonadota</taxon>
        <taxon>Alphaproteobacteria</taxon>
        <taxon>Hyphomicrobiales</taxon>
        <taxon>Aurantimonadaceae</taxon>
        <taxon>Aureimonas</taxon>
    </lineage>
</organism>
<keyword evidence="1" id="KW-1133">Transmembrane helix</keyword>
<keyword evidence="1" id="KW-0472">Membrane</keyword>
<evidence type="ECO:0000256" key="1">
    <source>
        <dbReference type="SAM" id="Phobius"/>
    </source>
</evidence>
<keyword evidence="1" id="KW-0812">Transmembrane</keyword>
<sequence>MLFVRISVTFTVMKPKLNDEARAKESAAILKRLREETEPQIGANTEKMLLNVQKHFTAGDADQNDRIEVVGTRIGRLAGLGFFLFLVASLVVTYLLP</sequence>
<accession>A0A5B0DNA4</accession>
<feature type="transmembrane region" description="Helical" evidence="1">
    <location>
        <begin position="77"/>
        <end position="96"/>
    </location>
</feature>
<dbReference type="EMBL" id="VTWH01000006">
    <property type="protein sequence ID" value="KAA0968264.1"/>
    <property type="molecule type" value="Genomic_DNA"/>
</dbReference>
<comment type="caution">
    <text evidence="2">The sequence shown here is derived from an EMBL/GenBank/DDBJ whole genome shotgun (WGS) entry which is preliminary data.</text>
</comment>
<gene>
    <name evidence="2" type="ORF">FPY71_18250</name>
</gene>
<reference evidence="2 3" key="1">
    <citation type="submission" date="2019-08" db="EMBL/GenBank/DDBJ databases">
        <title>Aureimonas fodiniaquatilis sp. nov., isolated from a coal mine wastewater.</title>
        <authorList>
            <person name="Kim W."/>
        </authorList>
    </citation>
    <scope>NUCLEOTIDE SEQUENCE [LARGE SCALE GENOMIC DNA]</scope>
    <source>
        <strain evidence="2 3">CAU 1482</strain>
    </source>
</reference>
<evidence type="ECO:0000313" key="2">
    <source>
        <dbReference type="EMBL" id="KAA0968264.1"/>
    </source>
</evidence>
<protein>
    <submittedName>
        <fullName evidence="2">Uncharacterized protein</fullName>
    </submittedName>
</protein>
<dbReference type="Proteomes" id="UP000324738">
    <property type="component" value="Unassembled WGS sequence"/>
</dbReference>
<name>A0A5B0DNA4_9HYPH</name>
<evidence type="ECO:0000313" key="3">
    <source>
        <dbReference type="Proteomes" id="UP000324738"/>
    </source>
</evidence>
<proteinExistence type="predicted"/>
<keyword evidence="3" id="KW-1185">Reference proteome</keyword>